<dbReference type="InterPro" id="IPR038180">
    <property type="entry name" value="FlgT_N_sf"/>
</dbReference>
<name>A0ABV6Z1Q5_UNCC1</name>
<organism evidence="2 3">
    <name type="scientific">candidate division CSSED10-310 bacterium</name>
    <dbReference type="NCBI Taxonomy" id="2855610"/>
    <lineage>
        <taxon>Bacteria</taxon>
        <taxon>Bacteria division CSSED10-310</taxon>
    </lineage>
</organism>
<reference evidence="2 3" key="1">
    <citation type="submission" date="2024-09" db="EMBL/GenBank/DDBJ databases">
        <title>Laminarin stimulates single cell rates of sulfate reduction while oxygen inhibits transcriptomic activity in coastal marine sediment.</title>
        <authorList>
            <person name="Lindsay M."/>
            <person name="Orcutt B."/>
            <person name="Emerson D."/>
            <person name="Stepanauskas R."/>
            <person name="D'Angelo T."/>
        </authorList>
    </citation>
    <scope>NUCLEOTIDE SEQUENCE [LARGE SCALE GENOMIC DNA]</scope>
    <source>
        <strain evidence="2">SAG AM-311-K15</strain>
    </source>
</reference>
<evidence type="ECO:0000256" key="1">
    <source>
        <dbReference type="SAM" id="SignalP"/>
    </source>
</evidence>
<dbReference type="Proteomes" id="UP001594351">
    <property type="component" value="Unassembled WGS sequence"/>
</dbReference>
<keyword evidence="3" id="KW-1185">Reference proteome</keyword>
<feature type="signal peptide" evidence="1">
    <location>
        <begin position="1"/>
        <end position="25"/>
    </location>
</feature>
<comment type="caution">
    <text evidence="2">The sequence shown here is derived from an EMBL/GenBank/DDBJ whole genome shotgun (WGS) entry which is preliminary data.</text>
</comment>
<protein>
    <recommendedName>
        <fullName evidence="4">Flagellar assembly protein T N-terminal domain-containing protein</fullName>
    </recommendedName>
</protein>
<feature type="chain" id="PRO_5046909472" description="Flagellar assembly protein T N-terminal domain-containing protein" evidence="1">
    <location>
        <begin position="26"/>
        <end position="403"/>
    </location>
</feature>
<dbReference type="EMBL" id="JBHPBY010000300">
    <property type="protein sequence ID" value="MFC1852344.1"/>
    <property type="molecule type" value="Genomic_DNA"/>
</dbReference>
<dbReference type="Gene3D" id="3.30.1660.40">
    <property type="entry name" value="FlgT, N-terminal domain"/>
    <property type="match status" value="1"/>
</dbReference>
<gene>
    <name evidence="2" type="ORF">ACFL27_19270</name>
</gene>
<evidence type="ECO:0000313" key="2">
    <source>
        <dbReference type="EMBL" id="MFC1852344.1"/>
    </source>
</evidence>
<evidence type="ECO:0008006" key="4">
    <source>
        <dbReference type="Google" id="ProtNLM"/>
    </source>
</evidence>
<proteinExistence type="predicted"/>
<sequence>MRKALIGTIFCFFVGTTLLATIAQAQDEPQFITVRTDGKSLIVEGNVEKSRLAAIRIAYAKAAQKKSDIEIGNWRLMNSVKTLSDIVASRSRGFIKNYEVVREGISERDNSLYEVLIDALVLEKGQISAEEKDALKLYLDLLETPRLLIIFPEKGIYDNPDDVSASDNGATTPRANEIALARNFTFYGYEVITSDDLLAQGLCKPETLAQAKAGVTASALRVARAAKADLALVGTLRLAAEQREVYKVKLINITAVATAKAIIVSTGKLIEAIHHSVQVSHPQKLKGYSDCIEKAAHEVSLYLAWKIPQMLSREYRETGLTVAKINSAQTMTLKNVLTKLSGVEKIRLIQLPTANSDRAQFIVITGFIAPEPVEIINMCTSSLQKKVTLVESDKFKIICEIVP</sequence>
<evidence type="ECO:0000313" key="3">
    <source>
        <dbReference type="Proteomes" id="UP001594351"/>
    </source>
</evidence>
<accession>A0ABV6Z1Q5</accession>
<keyword evidence="1" id="KW-0732">Signal</keyword>